<dbReference type="HOGENOM" id="CLU_2914702_0_0_11"/>
<dbReference type="Proteomes" id="UP000003020">
    <property type="component" value="Unassembled WGS sequence"/>
</dbReference>
<name>E2S606_9CORY</name>
<comment type="caution">
    <text evidence="1">The sequence shown here is derived from an EMBL/GenBank/DDBJ whole genome shotgun (WGS) entry which is preliminary data.</text>
</comment>
<evidence type="ECO:0000313" key="1">
    <source>
        <dbReference type="EMBL" id="EFQ79448.1"/>
    </source>
</evidence>
<accession>E2S606</accession>
<protein>
    <submittedName>
        <fullName evidence="1">Uncharacterized protein</fullName>
    </submittedName>
</protein>
<dbReference type="AlphaFoldDB" id="E2S606"/>
<gene>
    <name evidence="1" type="ORF">HMPREF0305_11958</name>
</gene>
<evidence type="ECO:0000313" key="2">
    <source>
        <dbReference type="Proteomes" id="UP000003020"/>
    </source>
</evidence>
<reference evidence="1 2" key="1">
    <citation type="submission" date="2010-08" db="EMBL/GenBank/DDBJ databases">
        <authorList>
            <person name="Muzny D."/>
            <person name="Qin X."/>
            <person name="Buhay C."/>
            <person name="Dugan-Rocha S."/>
            <person name="Ding Y."/>
            <person name="Chen G."/>
            <person name="Hawes A."/>
            <person name="Holder M."/>
            <person name="Jhangiani S."/>
            <person name="Johnson A."/>
            <person name="Khan Z."/>
            <person name="Li Z."/>
            <person name="Liu W."/>
            <person name="Liu X."/>
            <person name="Perez L."/>
            <person name="Shen H."/>
            <person name="Wang Q."/>
            <person name="Watt J."/>
            <person name="Xi L."/>
            <person name="Xin Y."/>
            <person name="Zhou J."/>
            <person name="Deng J."/>
            <person name="Jiang H."/>
            <person name="Liu Y."/>
            <person name="Qu J."/>
            <person name="Song X.-Z."/>
            <person name="Zhang L."/>
            <person name="Villasana D."/>
            <person name="Johnson A."/>
            <person name="Liu J."/>
            <person name="Liyanage D."/>
            <person name="Lorensuhewa L."/>
            <person name="Robinson T."/>
            <person name="Song A."/>
            <person name="Song B.-B."/>
            <person name="Dinh H."/>
            <person name="Thornton R."/>
            <person name="Coyle M."/>
            <person name="Francisco L."/>
            <person name="Jackson L."/>
            <person name="Javaid M."/>
            <person name="Korchina V."/>
            <person name="Kovar C."/>
            <person name="Mata R."/>
            <person name="Mathew T."/>
            <person name="Ngo R."/>
            <person name="Nguyen L."/>
            <person name="Nguyen N."/>
            <person name="Okwuonu G."/>
            <person name="Ongeri F."/>
            <person name="Pham C."/>
            <person name="Simmons D."/>
            <person name="Wilczek-Boney K."/>
            <person name="Hale W."/>
            <person name="Jakkamsetti A."/>
            <person name="Pham P."/>
            <person name="Ruth R."/>
            <person name="San Lucas F."/>
            <person name="Warren J."/>
            <person name="Zhang J."/>
            <person name="Zhao Z."/>
            <person name="Zhou C."/>
            <person name="Zhu D."/>
            <person name="Lee S."/>
            <person name="Bess C."/>
            <person name="Blankenburg K."/>
            <person name="Forbes L."/>
            <person name="Fu Q."/>
            <person name="Gubbala S."/>
            <person name="Hirani K."/>
            <person name="Jayaseelan J.C."/>
            <person name="Lara F."/>
            <person name="Munidasa M."/>
            <person name="Palculict T."/>
            <person name="Patil S."/>
            <person name="Pu L.-L."/>
            <person name="Saada N."/>
            <person name="Tang L."/>
            <person name="Weissenberger G."/>
            <person name="Zhu Y."/>
            <person name="Hemphill L."/>
            <person name="Shang Y."/>
            <person name="Youmans B."/>
            <person name="Ayvaz T."/>
            <person name="Ross M."/>
            <person name="Santibanez J."/>
            <person name="Aqrawi P."/>
            <person name="Gross S."/>
            <person name="Joshi V."/>
            <person name="Fowler G."/>
            <person name="Nazareth L."/>
            <person name="Reid J."/>
            <person name="Worley K."/>
            <person name="Petrosino J."/>
            <person name="Highlander S."/>
            <person name="Gibbs R."/>
        </authorList>
    </citation>
    <scope>NUCLEOTIDE SEQUENCE [LARGE SCALE GENOMIC DNA]</scope>
    <source>
        <strain evidence="1 2">ATCC 33035</strain>
    </source>
</reference>
<sequence>MTRNVVIVLVRHAASLQYSKRTLLAPQHTQFARPLCHCGGCLMPILIPAIPSDCTERIHPP</sequence>
<proteinExistence type="predicted"/>
<organism evidence="1 2">
    <name type="scientific">Corynebacterium pseudogenitalium ATCC 33035</name>
    <dbReference type="NCBI Taxonomy" id="525264"/>
    <lineage>
        <taxon>Bacteria</taxon>
        <taxon>Bacillati</taxon>
        <taxon>Actinomycetota</taxon>
        <taxon>Actinomycetes</taxon>
        <taxon>Mycobacteriales</taxon>
        <taxon>Corynebacteriaceae</taxon>
        <taxon>Corynebacterium</taxon>
    </lineage>
</organism>
<dbReference type="EMBL" id="ABYQ02000014">
    <property type="protein sequence ID" value="EFQ79448.1"/>
    <property type="molecule type" value="Genomic_DNA"/>
</dbReference>
<keyword evidence="2" id="KW-1185">Reference proteome</keyword>